<dbReference type="GO" id="GO:0051673">
    <property type="term" value="P:disruption of plasma membrane integrity in another organism"/>
    <property type="evidence" value="ECO:0007669"/>
    <property type="project" value="TreeGrafter"/>
</dbReference>
<keyword evidence="7" id="KW-0044">Antibiotic</keyword>
<dbReference type="PROSITE" id="PS00269">
    <property type="entry name" value="DEFENSIN"/>
    <property type="match status" value="1"/>
</dbReference>
<dbReference type="InterPro" id="IPR006081">
    <property type="entry name" value="Alpha-defensin_C"/>
</dbReference>
<dbReference type="GO" id="GO:0050829">
    <property type="term" value="P:defense response to Gram-negative bacterium"/>
    <property type="evidence" value="ECO:0007669"/>
    <property type="project" value="TreeGrafter"/>
</dbReference>
<evidence type="ECO:0000256" key="9">
    <source>
        <dbReference type="SAM" id="SignalP"/>
    </source>
</evidence>
<evidence type="ECO:0000256" key="5">
    <source>
        <dbReference type="ARBA" id="ARBA00022729"/>
    </source>
</evidence>
<keyword evidence="11" id="KW-1185">Reference proteome</keyword>
<sequence>MRTLALLAALLLLALQAQAQTLPENVEEEALQEQPGEGDTISVSFTGTEGSALQKAGLKKVFNCRCRQRVCGARGQVFGICRQGNRNYVFCCR</sequence>
<dbReference type="KEGG" id="dord:105991559"/>
<dbReference type="PANTHER" id="PTHR11876">
    <property type="entry name" value="ALPHA-DEFENSIN 1"/>
    <property type="match status" value="1"/>
</dbReference>
<accession>A0A1S3FUG8</accession>
<comment type="subcellular location">
    <subcellularLocation>
        <location evidence="1">Secreted</location>
    </subcellularLocation>
</comment>
<dbReference type="GO" id="GO:0061844">
    <property type="term" value="P:antimicrobial humoral immune response mediated by antimicrobial peptide"/>
    <property type="evidence" value="ECO:0007669"/>
    <property type="project" value="TreeGrafter"/>
</dbReference>
<dbReference type="Pfam" id="PF00323">
    <property type="entry name" value="Defensin_1"/>
    <property type="match status" value="1"/>
</dbReference>
<keyword evidence="6" id="KW-0211">Defensin</keyword>
<protein>
    <submittedName>
        <fullName evidence="12">Alpha-defensin 15-like</fullName>
    </submittedName>
</protein>
<feature type="chain" id="PRO_5010366694" evidence="9">
    <location>
        <begin position="20"/>
        <end position="93"/>
    </location>
</feature>
<dbReference type="SMART" id="SM01418">
    <property type="entry name" value="Defensin_propep"/>
    <property type="match status" value="1"/>
</dbReference>
<dbReference type="GO" id="GO:0002227">
    <property type="term" value="P:innate immune response in mucosa"/>
    <property type="evidence" value="ECO:0007669"/>
    <property type="project" value="TreeGrafter"/>
</dbReference>
<dbReference type="GO" id="GO:0050830">
    <property type="term" value="P:defense response to Gram-positive bacterium"/>
    <property type="evidence" value="ECO:0007669"/>
    <property type="project" value="TreeGrafter"/>
</dbReference>
<keyword evidence="3" id="KW-0964">Secreted</keyword>
<proteinExistence type="inferred from homology"/>
<dbReference type="GO" id="GO:0005615">
    <property type="term" value="C:extracellular space"/>
    <property type="evidence" value="ECO:0007669"/>
    <property type="project" value="InterPro"/>
</dbReference>
<evidence type="ECO:0000256" key="1">
    <source>
        <dbReference type="ARBA" id="ARBA00004613"/>
    </source>
</evidence>
<dbReference type="GO" id="GO:0071222">
    <property type="term" value="P:cellular response to lipopolysaccharide"/>
    <property type="evidence" value="ECO:0007669"/>
    <property type="project" value="TreeGrafter"/>
</dbReference>
<keyword evidence="8" id="KW-1015">Disulfide bond</keyword>
<evidence type="ECO:0000313" key="11">
    <source>
        <dbReference type="Proteomes" id="UP000081671"/>
    </source>
</evidence>
<dbReference type="PIRSF" id="PIRSF001875">
    <property type="entry name" value="Alpha-defensin"/>
    <property type="match status" value="1"/>
</dbReference>
<dbReference type="PANTHER" id="PTHR11876:SF28">
    <property type="entry name" value="ALPHA-DEFENSIN 1"/>
    <property type="match status" value="1"/>
</dbReference>
<keyword evidence="5 9" id="KW-0732">Signal</keyword>
<evidence type="ECO:0000256" key="2">
    <source>
        <dbReference type="ARBA" id="ARBA00006519"/>
    </source>
</evidence>
<evidence type="ECO:0000256" key="4">
    <source>
        <dbReference type="ARBA" id="ARBA00022529"/>
    </source>
</evidence>
<feature type="signal peptide" evidence="9">
    <location>
        <begin position="1"/>
        <end position="19"/>
    </location>
</feature>
<dbReference type="OrthoDB" id="9632329at2759"/>
<evidence type="ECO:0000256" key="8">
    <source>
        <dbReference type="ARBA" id="ARBA00023157"/>
    </source>
</evidence>
<reference evidence="12" key="1">
    <citation type="submission" date="2025-08" db="UniProtKB">
        <authorList>
            <consortium name="RefSeq"/>
        </authorList>
    </citation>
    <scope>IDENTIFICATION</scope>
    <source>
        <tissue evidence="12">Kidney</tissue>
    </source>
</reference>
<dbReference type="InParanoid" id="A0A1S3FUG8"/>
<dbReference type="AlphaFoldDB" id="A0A1S3FUG8"/>
<evidence type="ECO:0000256" key="3">
    <source>
        <dbReference type="ARBA" id="ARBA00022525"/>
    </source>
</evidence>
<dbReference type="InterPro" id="IPR002366">
    <property type="entry name" value="Alpha-defensin_N"/>
</dbReference>
<keyword evidence="4" id="KW-0929">Antimicrobial</keyword>
<dbReference type="GeneID" id="105991559"/>
<dbReference type="GO" id="GO:0031012">
    <property type="term" value="C:extracellular matrix"/>
    <property type="evidence" value="ECO:0007669"/>
    <property type="project" value="TreeGrafter"/>
</dbReference>
<dbReference type="Pfam" id="PF00879">
    <property type="entry name" value="Defensin_propep"/>
    <property type="match status" value="1"/>
</dbReference>
<dbReference type="FunCoup" id="A0A1S3FUG8">
    <property type="interactions" value="27"/>
</dbReference>
<comment type="similarity">
    <text evidence="2">Belongs to the alpha-defensin family.</text>
</comment>
<evidence type="ECO:0000259" key="10">
    <source>
        <dbReference type="PROSITE" id="PS00269"/>
    </source>
</evidence>
<dbReference type="InterPro" id="IPR016327">
    <property type="entry name" value="Alpha-defensin"/>
</dbReference>
<gene>
    <name evidence="12" type="primary">LOC105991559</name>
</gene>
<evidence type="ECO:0000313" key="12">
    <source>
        <dbReference type="RefSeq" id="XP_012879664.1"/>
    </source>
</evidence>
<evidence type="ECO:0000256" key="6">
    <source>
        <dbReference type="ARBA" id="ARBA00022940"/>
    </source>
</evidence>
<organism evidence="11 12">
    <name type="scientific">Dipodomys ordii</name>
    <name type="common">Ord's kangaroo rat</name>
    <dbReference type="NCBI Taxonomy" id="10020"/>
    <lineage>
        <taxon>Eukaryota</taxon>
        <taxon>Metazoa</taxon>
        <taxon>Chordata</taxon>
        <taxon>Craniata</taxon>
        <taxon>Vertebrata</taxon>
        <taxon>Euteleostomi</taxon>
        <taxon>Mammalia</taxon>
        <taxon>Eutheria</taxon>
        <taxon>Euarchontoglires</taxon>
        <taxon>Glires</taxon>
        <taxon>Rodentia</taxon>
        <taxon>Castorimorpha</taxon>
        <taxon>Heteromyidae</taxon>
        <taxon>Dipodomyinae</taxon>
        <taxon>Dipodomys</taxon>
    </lineage>
</organism>
<dbReference type="Proteomes" id="UP000081671">
    <property type="component" value="Unplaced"/>
</dbReference>
<dbReference type="RefSeq" id="XP_012879664.1">
    <property type="nucleotide sequence ID" value="XM_013024210.1"/>
</dbReference>
<feature type="domain" description="Mammalian defensins" evidence="10">
    <location>
        <begin position="64"/>
        <end position="92"/>
    </location>
</feature>
<name>A0A1S3FUG8_DIPOR</name>
<dbReference type="GO" id="GO:0019731">
    <property type="term" value="P:antibacterial humoral response"/>
    <property type="evidence" value="ECO:0007669"/>
    <property type="project" value="TreeGrafter"/>
</dbReference>
<evidence type="ECO:0000256" key="7">
    <source>
        <dbReference type="ARBA" id="ARBA00023022"/>
    </source>
</evidence>